<gene>
    <name evidence="4" type="ORF">PV09_07631</name>
</gene>
<feature type="compositionally biased region" description="Polar residues" evidence="2">
    <location>
        <begin position="531"/>
        <end position="543"/>
    </location>
</feature>
<dbReference type="GeneID" id="27315604"/>
<feature type="compositionally biased region" description="Low complexity" evidence="2">
    <location>
        <begin position="654"/>
        <end position="667"/>
    </location>
</feature>
<dbReference type="InterPro" id="IPR043453">
    <property type="entry name" value="Slm1_PH"/>
</dbReference>
<evidence type="ECO:0000259" key="3">
    <source>
        <dbReference type="PROSITE" id="PS50003"/>
    </source>
</evidence>
<dbReference type="AlphaFoldDB" id="A0A0D2A3A2"/>
<dbReference type="VEuPathDB" id="FungiDB:PV09_07631"/>
<dbReference type="Pfam" id="PF20399">
    <property type="entry name" value="PH_20"/>
    <property type="match status" value="1"/>
</dbReference>
<evidence type="ECO:0000256" key="1">
    <source>
        <dbReference type="ARBA" id="ARBA00022553"/>
    </source>
</evidence>
<dbReference type="InParanoid" id="A0A0D2A3A2"/>
<name>A0A0D2A3A2_9PEZI</name>
<dbReference type="Gene3D" id="2.30.29.30">
    <property type="entry name" value="Pleckstrin-homology domain (PH domain)/Phosphotyrosine-binding domain (PTB)"/>
    <property type="match status" value="1"/>
</dbReference>
<dbReference type="PROSITE" id="PS50003">
    <property type="entry name" value="PH_DOMAIN"/>
    <property type="match status" value="1"/>
</dbReference>
<dbReference type="InterPro" id="IPR001849">
    <property type="entry name" value="PH_domain"/>
</dbReference>
<feature type="domain" description="PH" evidence="3">
    <location>
        <begin position="408"/>
        <end position="513"/>
    </location>
</feature>
<feature type="compositionally biased region" description="Polar residues" evidence="2">
    <location>
        <begin position="600"/>
        <end position="610"/>
    </location>
</feature>
<dbReference type="InterPro" id="IPR046868">
    <property type="entry name" value="BAR_4"/>
</dbReference>
<organism evidence="4 5">
    <name type="scientific">Verruconis gallopava</name>
    <dbReference type="NCBI Taxonomy" id="253628"/>
    <lineage>
        <taxon>Eukaryota</taxon>
        <taxon>Fungi</taxon>
        <taxon>Dikarya</taxon>
        <taxon>Ascomycota</taxon>
        <taxon>Pezizomycotina</taxon>
        <taxon>Dothideomycetes</taxon>
        <taxon>Pleosporomycetidae</taxon>
        <taxon>Venturiales</taxon>
        <taxon>Sympoventuriaceae</taxon>
        <taxon>Verruconis</taxon>
    </lineage>
</organism>
<keyword evidence="5" id="KW-1185">Reference proteome</keyword>
<dbReference type="STRING" id="253628.A0A0D2A3A2"/>
<keyword evidence="1" id="KW-0597">Phosphoprotein</keyword>
<dbReference type="SMART" id="SM00233">
    <property type="entry name" value="PH"/>
    <property type="match status" value="1"/>
</dbReference>
<proteinExistence type="predicted"/>
<sequence>MAARSQTPNYGTYDALNNGITTGKASEPSPLANATGGVRPTSAAYSYVPGDDIDGTGPTIQQLEGAGLHRTASGSSRAGGVSRSNTLTKKTNTLSRRSSLKRSGSRKSLAAGSIKGVQIEDPNAPLGEDYNSVFYCPVPTTGSPTEILANRFQAWRKFLKDLVAYFKEVQNSYEQRSKALLKVANVINNTQPPSIFMSEGGLNDANRILRDYHRQAVAEANKAREIEDDVITQLSGLRADLGQKIKEIKSLAGDFKNSVDKEREHTRRAVNGLQEALSIVDRDPNALVGKEDPYIIRLGVDRQIERQLDEENYLHRAYLNLEGSGRELESIVVGEVQKAYNALATIMKREADEAYNTVDALRSGPVTLPKDLEWRHFIDSDPHFISPDTPLRKIEDIQYPGKMHPAAAEVRAGMLERKSKYLKSYTPGWYVLSPTHLHEFKSADHIYSQSPVMSLLLADQKLGSHSQPGSSSHKFMLKGRQTGSMHRGHSWVFRAETYETMLAWYDDIRALTEKTGEERNAFVRKHARSFSAGSQHRPSSVSGDSALDEDEADEVPFSAMASAQDGGSSVERDGVVKSAEAGAQQPRKRPEPGGRFPSDLNINRHLQATLSHSSGSSSAGADQQQQRDSHGHGPGEQPRHDLGSLAGGPRPETADSTTATATYPTASTAYPMAAATVRREQAEPQPTYENTAAYQNTPTNLVTAPYVATSTASNVPIITGPAPPTSQDLSGEVNQPRMEGYPSGHANWVAPAAAGAVMGAGAVGAEEHWRTKREEAAQRQAEATAQNVGVADTGKSPGAAEPDSLSRSLLPLPVTTTAGAGVTEQALYSPASASGGGQSDTVMSVVSQSTAATELTESPTASQVALSHTAYDTARDGTVNATPTGKLFPAVLRHDTNTSISNLHVPGEYN</sequence>
<feature type="region of interest" description="Disordered" evidence="2">
    <location>
        <begin position="779"/>
        <end position="809"/>
    </location>
</feature>
<dbReference type="RefSeq" id="XP_016210744.1">
    <property type="nucleotide sequence ID" value="XM_016361418.1"/>
</dbReference>
<dbReference type="InterPro" id="IPR011993">
    <property type="entry name" value="PH-like_dom_sf"/>
</dbReference>
<dbReference type="InterPro" id="IPR027267">
    <property type="entry name" value="AH/BAR_dom_sf"/>
</dbReference>
<dbReference type="SUPFAM" id="SSF50729">
    <property type="entry name" value="PH domain-like"/>
    <property type="match status" value="1"/>
</dbReference>
<dbReference type="Pfam" id="PF20400">
    <property type="entry name" value="BAR_4"/>
    <property type="match status" value="1"/>
</dbReference>
<dbReference type="EMBL" id="KN847559">
    <property type="protein sequence ID" value="KIW00875.1"/>
    <property type="molecule type" value="Genomic_DNA"/>
</dbReference>
<dbReference type="InterPro" id="IPR046869">
    <property type="entry name" value="SLM1/RGC1-like_PH"/>
</dbReference>
<dbReference type="Proteomes" id="UP000053259">
    <property type="component" value="Unassembled WGS sequence"/>
</dbReference>
<dbReference type="Gene3D" id="1.20.1270.60">
    <property type="entry name" value="Arfaptin homology (AH) domain/BAR domain"/>
    <property type="match status" value="1"/>
</dbReference>
<evidence type="ECO:0000256" key="2">
    <source>
        <dbReference type="SAM" id="MobiDB-lite"/>
    </source>
</evidence>
<protein>
    <recommendedName>
        <fullName evidence="3">PH domain-containing protein</fullName>
    </recommendedName>
</protein>
<feature type="region of interest" description="Disordered" evidence="2">
    <location>
        <begin position="66"/>
        <end position="107"/>
    </location>
</feature>
<evidence type="ECO:0000313" key="4">
    <source>
        <dbReference type="EMBL" id="KIW00875.1"/>
    </source>
</evidence>
<dbReference type="OrthoDB" id="5598057at2759"/>
<accession>A0A0D2A3A2</accession>
<evidence type="ECO:0000313" key="5">
    <source>
        <dbReference type="Proteomes" id="UP000053259"/>
    </source>
</evidence>
<feature type="region of interest" description="Disordered" evidence="2">
    <location>
        <begin position="579"/>
        <end position="667"/>
    </location>
</feature>
<dbReference type="PANTHER" id="PTHR31941">
    <property type="entry name" value="CYTOSKELETAL SIGNALING PROTEIN SLM1"/>
    <property type="match status" value="1"/>
</dbReference>
<feature type="compositionally biased region" description="Low complexity" evidence="2">
    <location>
        <begin position="72"/>
        <end position="84"/>
    </location>
</feature>
<reference evidence="4 5" key="1">
    <citation type="submission" date="2015-01" db="EMBL/GenBank/DDBJ databases">
        <title>The Genome Sequence of Ochroconis gallopava CBS43764.</title>
        <authorList>
            <consortium name="The Broad Institute Genomics Platform"/>
            <person name="Cuomo C."/>
            <person name="de Hoog S."/>
            <person name="Gorbushina A."/>
            <person name="Stielow B."/>
            <person name="Teixiera M."/>
            <person name="Abouelleil A."/>
            <person name="Chapman S.B."/>
            <person name="Priest M."/>
            <person name="Young S.K."/>
            <person name="Wortman J."/>
            <person name="Nusbaum C."/>
            <person name="Birren B."/>
        </authorList>
    </citation>
    <scope>NUCLEOTIDE SEQUENCE [LARGE SCALE GENOMIC DNA]</scope>
    <source>
        <strain evidence="4 5">CBS 43764</strain>
    </source>
</reference>
<dbReference type="FunCoup" id="A0A0D2A3A2">
    <property type="interactions" value="123"/>
</dbReference>
<dbReference type="PANTHER" id="PTHR31941:SF16">
    <property type="entry name" value="PHOSPHATIDYLINOSITOL 4,5-BISPHOSPHATE-BINDING PROTEIN SLM1-RELATED"/>
    <property type="match status" value="1"/>
</dbReference>
<feature type="compositionally biased region" description="Basic and acidic residues" evidence="2">
    <location>
        <begin position="625"/>
        <end position="642"/>
    </location>
</feature>
<feature type="region of interest" description="Disordered" evidence="2">
    <location>
        <begin position="527"/>
        <end position="549"/>
    </location>
</feature>
<dbReference type="CDD" id="cd13311">
    <property type="entry name" value="PH_Slm1"/>
    <property type="match status" value="1"/>
</dbReference>
<feature type="compositionally biased region" description="Low complexity" evidence="2">
    <location>
        <begin position="611"/>
        <end position="624"/>
    </location>
</feature>